<dbReference type="EMBL" id="GGEC01074354">
    <property type="protein sequence ID" value="MBX54838.1"/>
    <property type="molecule type" value="Transcribed_RNA"/>
</dbReference>
<reference evidence="1" key="1">
    <citation type="submission" date="2018-02" db="EMBL/GenBank/DDBJ databases">
        <title>Rhizophora mucronata_Transcriptome.</title>
        <authorList>
            <person name="Meera S.P."/>
            <person name="Sreeshan A."/>
            <person name="Augustine A."/>
        </authorList>
    </citation>
    <scope>NUCLEOTIDE SEQUENCE</scope>
    <source>
        <tissue evidence="1">Leaf</tissue>
    </source>
</reference>
<accession>A0A2P2PJ81</accession>
<protein>
    <submittedName>
        <fullName evidence="1">Uncharacterized protein</fullName>
    </submittedName>
</protein>
<organism evidence="1">
    <name type="scientific">Rhizophora mucronata</name>
    <name type="common">Asiatic mangrove</name>
    <dbReference type="NCBI Taxonomy" id="61149"/>
    <lineage>
        <taxon>Eukaryota</taxon>
        <taxon>Viridiplantae</taxon>
        <taxon>Streptophyta</taxon>
        <taxon>Embryophyta</taxon>
        <taxon>Tracheophyta</taxon>
        <taxon>Spermatophyta</taxon>
        <taxon>Magnoliopsida</taxon>
        <taxon>eudicotyledons</taxon>
        <taxon>Gunneridae</taxon>
        <taxon>Pentapetalae</taxon>
        <taxon>rosids</taxon>
        <taxon>fabids</taxon>
        <taxon>Malpighiales</taxon>
        <taxon>Rhizophoraceae</taxon>
        <taxon>Rhizophora</taxon>
    </lineage>
</organism>
<sequence length="9" mass="1005">MIMDSNPTP</sequence>
<proteinExistence type="predicted"/>
<name>A0A2P2PJ81_RHIMU</name>
<evidence type="ECO:0000313" key="1">
    <source>
        <dbReference type="EMBL" id="MBX54838.1"/>
    </source>
</evidence>